<feature type="region of interest" description="Disordered" evidence="1">
    <location>
        <begin position="82"/>
        <end position="105"/>
    </location>
</feature>
<dbReference type="AlphaFoldDB" id="A0A0B6ZTM4"/>
<accession>A0A0B6ZTM4</accession>
<evidence type="ECO:0000313" key="2">
    <source>
        <dbReference type="EMBL" id="CEK71105.1"/>
    </source>
</evidence>
<evidence type="ECO:0000256" key="1">
    <source>
        <dbReference type="SAM" id="MobiDB-lite"/>
    </source>
</evidence>
<feature type="non-terminal residue" evidence="2">
    <location>
        <position position="105"/>
    </location>
</feature>
<proteinExistence type="predicted"/>
<name>A0A0B6ZTM4_9EUPU</name>
<organism evidence="2">
    <name type="scientific">Arion vulgaris</name>
    <dbReference type="NCBI Taxonomy" id="1028688"/>
    <lineage>
        <taxon>Eukaryota</taxon>
        <taxon>Metazoa</taxon>
        <taxon>Spiralia</taxon>
        <taxon>Lophotrochozoa</taxon>
        <taxon>Mollusca</taxon>
        <taxon>Gastropoda</taxon>
        <taxon>Heterobranchia</taxon>
        <taxon>Euthyneura</taxon>
        <taxon>Panpulmonata</taxon>
        <taxon>Eupulmonata</taxon>
        <taxon>Stylommatophora</taxon>
        <taxon>Helicina</taxon>
        <taxon>Arionoidea</taxon>
        <taxon>Arionidae</taxon>
        <taxon>Arion</taxon>
    </lineage>
</organism>
<protein>
    <submittedName>
        <fullName evidence="2">Uncharacterized protein</fullName>
    </submittedName>
</protein>
<sequence>APSTETAYHQTAAPLKQTVMPCNPGMTGTSSLVTLIKKPQIVLNSKFNTMLTVPRQVSPQAIRTNVLSTQPRTVTHLKINSSGNAVSGTSLSQGHSNAIVHTDLS</sequence>
<dbReference type="EMBL" id="HACG01024240">
    <property type="protein sequence ID" value="CEK71105.1"/>
    <property type="molecule type" value="Transcribed_RNA"/>
</dbReference>
<gene>
    <name evidence="2" type="primary">ORF76936</name>
</gene>
<feature type="compositionally biased region" description="Polar residues" evidence="1">
    <location>
        <begin position="82"/>
        <end position="96"/>
    </location>
</feature>
<reference evidence="2" key="1">
    <citation type="submission" date="2014-12" db="EMBL/GenBank/DDBJ databases">
        <title>Insight into the proteome of Arion vulgaris.</title>
        <authorList>
            <person name="Aradska J."/>
            <person name="Bulat T."/>
            <person name="Smidak R."/>
            <person name="Sarate P."/>
            <person name="Gangsoo J."/>
            <person name="Sialana F."/>
            <person name="Bilban M."/>
            <person name="Lubec G."/>
        </authorList>
    </citation>
    <scope>NUCLEOTIDE SEQUENCE</scope>
    <source>
        <tissue evidence="2">Skin</tissue>
    </source>
</reference>
<feature type="non-terminal residue" evidence="2">
    <location>
        <position position="1"/>
    </location>
</feature>